<reference evidence="9" key="1">
    <citation type="submission" date="2016-10" db="EMBL/GenBank/DDBJ databases">
        <authorList>
            <person name="Varghese N."/>
            <person name="Submissions S."/>
        </authorList>
    </citation>
    <scope>NUCLEOTIDE SEQUENCE [LARGE SCALE GENOMIC DNA]</scope>
    <source>
        <strain evidence="9">DSM 18733</strain>
    </source>
</reference>
<dbReference type="GO" id="GO:0004553">
    <property type="term" value="F:hydrolase activity, hydrolyzing O-glycosyl compounds"/>
    <property type="evidence" value="ECO:0007669"/>
    <property type="project" value="InterPro"/>
</dbReference>
<evidence type="ECO:0000256" key="3">
    <source>
        <dbReference type="ARBA" id="ARBA00022801"/>
    </source>
</evidence>
<evidence type="ECO:0000256" key="1">
    <source>
        <dbReference type="ARBA" id="ARBA00009865"/>
    </source>
</evidence>
<dbReference type="PROSITE" id="PS51257">
    <property type="entry name" value="PROKAR_LIPOPROTEIN"/>
    <property type="match status" value="1"/>
</dbReference>
<protein>
    <submittedName>
        <fullName evidence="8">Beta-xylosidase, GH43 family</fullName>
    </submittedName>
</protein>
<dbReference type="InterPro" id="IPR008979">
    <property type="entry name" value="Galactose-bd-like_sf"/>
</dbReference>
<dbReference type="Gene3D" id="2.115.10.20">
    <property type="entry name" value="Glycosyl hydrolase domain, family 43"/>
    <property type="match status" value="1"/>
</dbReference>
<dbReference type="GO" id="GO:0005975">
    <property type="term" value="P:carbohydrate metabolic process"/>
    <property type="evidence" value="ECO:0007669"/>
    <property type="project" value="InterPro"/>
</dbReference>
<dbReference type="Pfam" id="PF04616">
    <property type="entry name" value="Glyco_hydro_43"/>
    <property type="match status" value="1"/>
</dbReference>
<comment type="similarity">
    <text evidence="1 6">Belongs to the glycosyl hydrolase 43 family.</text>
</comment>
<dbReference type="RefSeq" id="WP_093323788.1">
    <property type="nucleotide sequence ID" value="NZ_FOAF01000001.1"/>
</dbReference>
<dbReference type="PANTHER" id="PTHR43817">
    <property type="entry name" value="GLYCOSYL HYDROLASE"/>
    <property type="match status" value="1"/>
</dbReference>
<dbReference type="PROSITE" id="PS50022">
    <property type="entry name" value="FA58C_3"/>
    <property type="match status" value="1"/>
</dbReference>
<dbReference type="SUPFAM" id="SSF49785">
    <property type="entry name" value="Galactose-binding domain-like"/>
    <property type="match status" value="1"/>
</dbReference>
<keyword evidence="2" id="KW-0732">Signal</keyword>
<dbReference type="STRING" id="407022.SAMN05661044_02025"/>
<dbReference type="InterPro" id="IPR023296">
    <property type="entry name" value="Glyco_hydro_beta-prop_sf"/>
</dbReference>
<evidence type="ECO:0000256" key="4">
    <source>
        <dbReference type="ARBA" id="ARBA00023295"/>
    </source>
</evidence>
<keyword evidence="3 6" id="KW-0378">Hydrolase</keyword>
<evidence type="ECO:0000256" key="2">
    <source>
        <dbReference type="ARBA" id="ARBA00022729"/>
    </source>
</evidence>
<dbReference type="AlphaFoldDB" id="A0A1H7MJP6"/>
<name>A0A1H7MJP6_OLID1</name>
<organism evidence="8 9">
    <name type="scientific">Olivibacter domesticus</name>
    <name type="common">Pseudosphingobacterium domesticum</name>
    <dbReference type="NCBI Taxonomy" id="407022"/>
    <lineage>
        <taxon>Bacteria</taxon>
        <taxon>Pseudomonadati</taxon>
        <taxon>Bacteroidota</taxon>
        <taxon>Sphingobacteriia</taxon>
        <taxon>Sphingobacteriales</taxon>
        <taxon>Sphingobacteriaceae</taxon>
        <taxon>Olivibacter</taxon>
    </lineage>
</organism>
<keyword evidence="9" id="KW-1185">Reference proteome</keyword>
<dbReference type="EMBL" id="FOAF01000001">
    <property type="protein sequence ID" value="SEL11118.1"/>
    <property type="molecule type" value="Genomic_DNA"/>
</dbReference>
<evidence type="ECO:0000256" key="5">
    <source>
        <dbReference type="PIRSR" id="PIRSR606710-2"/>
    </source>
</evidence>
<dbReference type="Pfam" id="PF00754">
    <property type="entry name" value="F5_F8_type_C"/>
    <property type="match status" value="1"/>
</dbReference>
<evidence type="ECO:0000256" key="6">
    <source>
        <dbReference type="RuleBase" id="RU361187"/>
    </source>
</evidence>
<dbReference type="PANTHER" id="PTHR43817:SF1">
    <property type="entry name" value="HYDROLASE, FAMILY 43, PUTATIVE (AFU_ORTHOLOGUE AFUA_3G01660)-RELATED"/>
    <property type="match status" value="1"/>
</dbReference>
<keyword evidence="4 6" id="KW-0326">Glycosidase</keyword>
<feature type="domain" description="F5/8 type C" evidence="7">
    <location>
        <begin position="355"/>
        <end position="505"/>
    </location>
</feature>
<sequence>MKKRELPNIHSFGINFSGLLCLLLLYACERKGSDSLKPVTQEASEFNIDNTFTNPILPRGADPWVTQKNGIYYFTYTQGGRLVLYETTNMSELALASRHDAWVPEPGMPYSKNIWAPELHEINNKWYMYFAADDGANANHRMYVVENSSSDPMQGEWVLKGKVADPSNQWAIDGTVLDYKGQLYMLWSGGNAGAAPQQIYIAKMSNPWTISSEKVIIASPTYPWEMNGSAINEGPQVLINPNGQVQVVFSASGFWVDTYCLGLLRLNVDGDPMNPADWTKTPQPVFSMKAESGAYGPGHNGFFKSPDGTEDWIIYHARSLPNGGDGNGRNARIQKFTWNGDGTPNFGEPVKIGDSIPKPSGEPIRKVYRTESWSVTEFSSEETVNNRLAIKLIDNDLSSYWITRYSTSPTNYPDHFITIDMGSILDVDGFMFAQKNGDRKIKELEILVGNDNETWENLGTFELANVDRVKQYLNLDVRKQFRYFKLVPIAGYDSQLQPGLAEAATYVLGD</sequence>
<proteinExistence type="inferred from homology"/>
<dbReference type="Gene3D" id="2.60.120.260">
    <property type="entry name" value="Galactose-binding domain-like"/>
    <property type="match status" value="1"/>
</dbReference>
<gene>
    <name evidence="8" type="ORF">SAMN05661044_02025</name>
</gene>
<evidence type="ECO:0000313" key="8">
    <source>
        <dbReference type="EMBL" id="SEL11118.1"/>
    </source>
</evidence>
<accession>A0A1H7MJP6</accession>
<dbReference type="SUPFAM" id="SSF75005">
    <property type="entry name" value="Arabinanase/levansucrase/invertase"/>
    <property type="match status" value="1"/>
</dbReference>
<dbReference type="InterPro" id="IPR006710">
    <property type="entry name" value="Glyco_hydro_43"/>
</dbReference>
<dbReference type="CDD" id="cd18820">
    <property type="entry name" value="GH43_LbAraf43-like"/>
    <property type="match status" value="1"/>
</dbReference>
<evidence type="ECO:0000313" key="9">
    <source>
        <dbReference type="Proteomes" id="UP000199421"/>
    </source>
</evidence>
<evidence type="ECO:0000259" key="7">
    <source>
        <dbReference type="PROSITE" id="PS50022"/>
    </source>
</evidence>
<feature type="site" description="Important for catalytic activity, responsible for pKa modulation of the active site Glu and correct orientation of both the proton donor and substrate" evidence="5">
    <location>
        <position position="173"/>
    </location>
</feature>
<dbReference type="OrthoDB" id="177947at2"/>
<dbReference type="Proteomes" id="UP000199421">
    <property type="component" value="Unassembled WGS sequence"/>
</dbReference>
<dbReference type="InterPro" id="IPR000421">
    <property type="entry name" value="FA58C"/>
</dbReference>